<proteinExistence type="predicted"/>
<reference evidence="1 2" key="1">
    <citation type="journal article" date="2010" name="Cell">
        <title>The genome of Naegleria gruberi illuminates early eukaryotic versatility.</title>
        <authorList>
            <person name="Fritz-Laylin L.K."/>
            <person name="Prochnik S.E."/>
            <person name="Ginger M.L."/>
            <person name="Dacks J.B."/>
            <person name="Carpenter M.L."/>
            <person name="Field M.C."/>
            <person name="Kuo A."/>
            <person name="Paredez A."/>
            <person name="Chapman J."/>
            <person name="Pham J."/>
            <person name="Shu S."/>
            <person name="Neupane R."/>
            <person name="Cipriano M."/>
            <person name="Mancuso J."/>
            <person name="Tu H."/>
            <person name="Salamov A."/>
            <person name="Lindquist E."/>
            <person name="Shapiro H."/>
            <person name="Lucas S."/>
            <person name="Grigoriev I.V."/>
            <person name="Cande W.Z."/>
            <person name="Fulton C."/>
            <person name="Rokhsar D.S."/>
            <person name="Dawson S.C."/>
        </authorList>
    </citation>
    <scope>NUCLEOTIDE SEQUENCE [LARGE SCALE GENOMIC DNA]</scope>
    <source>
        <strain evidence="1 2">NEG-M</strain>
    </source>
</reference>
<dbReference type="Pfam" id="PF13516">
    <property type="entry name" value="LRR_6"/>
    <property type="match status" value="2"/>
</dbReference>
<dbReference type="EMBL" id="GG738914">
    <property type="protein sequence ID" value="EFC37848.1"/>
    <property type="molecule type" value="Genomic_DNA"/>
</dbReference>
<organism evidence="2">
    <name type="scientific">Naegleria gruberi</name>
    <name type="common">Amoeba</name>
    <dbReference type="NCBI Taxonomy" id="5762"/>
    <lineage>
        <taxon>Eukaryota</taxon>
        <taxon>Discoba</taxon>
        <taxon>Heterolobosea</taxon>
        <taxon>Tetramitia</taxon>
        <taxon>Eutetramitia</taxon>
        <taxon>Vahlkampfiidae</taxon>
        <taxon>Naegleria</taxon>
    </lineage>
</organism>
<dbReference type="GeneID" id="8853648"/>
<evidence type="ECO:0000313" key="1">
    <source>
        <dbReference type="EMBL" id="EFC37848.1"/>
    </source>
</evidence>
<dbReference type="eggNOG" id="KOG0619">
    <property type="taxonomic scope" value="Eukaryota"/>
</dbReference>
<dbReference type="InParanoid" id="D2VZH6"/>
<dbReference type="InterPro" id="IPR001611">
    <property type="entry name" value="Leu-rich_rpt"/>
</dbReference>
<dbReference type="RefSeq" id="XP_002670592.1">
    <property type="nucleotide sequence ID" value="XM_002670546.1"/>
</dbReference>
<dbReference type="OrthoDB" id="676979at2759"/>
<dbReference type="KEGG" id="ngr:NAEGRDRAFT_74491"/>
<dbReference type="PANTHER" id="PTHR48057">
    <property type="entry name" value="LEUCINE-RICH REPEAT SERINE/THREONINE-PROTEIN KINASE 1"/>
    <property type="match status" value="1"/>
</dbReference>
<dbReference type="InterPro" id="IPR052595">
    <property type="entry name" value="LRRC69/RLP"/>
</dbReference>
<dbReference type="STRING" id="5762.D2VZH6"/>
<dbReference type="Proteomes" id="UP000006671">
    <property type="component" value="Unassembled WGS sequence"/>
</dbReference>
<dbReference type="SMART" id="SM00368">
    <property type="entry name" value="LRR_RI"/>
    <property type="match status" value="3"/>
</dbReference>
<dbReference type="PANTHER" id="PTHR48057:SF7">
    <property type="entry name" value="LEUCINE-RICH REPEAT SERINE_THREONINE-PROTEIN KINASE 1"/>
    <property type="match status" value="1"/>
</dbReference>
<dbReference type="Gene3D" id="3.80.10.10">
    <property type="entry name" value="Ribonuclease Inhibitor"/>
    <property type="match status" value="1"/>
</dbReference>
<evidence type="ECO:0000313" key="2">
    <source>
        <dbReference type="Proteomes" id="UP000006671"/>
    </source>
</evidence>
<dbReference type="AlphaFoldDB" id="D2VZH6"/>
<accession>D2VZH6</accession>
<keyword evidence="2" id="KW-1185">Reference proteome</keyword>
<protein>
    <submittedName>
        <fullName evidence="1">Predicted protein</fullName>
    </submittedName>
</protein>
<dbReference type="Pfam" id="PF00560">
    <property type="entry name" value="LRR_1"/>
    <property type="match status" value="1"/>
</dbReference>
<dbReference type="VEuPathDB" id="AmoebaDB:NAEGRDRAFT_74491"/>
<sequence length="241" mass="27496">MNNSHHVIDDDILGEILSFHSDDFKFIAMSCALVSKQWLKIVRERCKLSVICRNDRMVKGQFLQNIVTLKVENRDLSFKFDCKILELMKQLTVLDIHYNNLGSEDIKHISQLKKLRILDITANDFGNEGAKYISKMNQLTHLDMCGYLYPIDMGGAKYIGNMQQLRYLEISENEIGDEGAKSISQLNQLTTLLILSNNIGHIGAQYIGRMNQLTSLNISNNDIGVEGAKHIHSLKQLTYLY</sequence>
<dbReference type="SUPFAM" id="SSF52047">
    <property type="entry name" value="RNI-like"/>
    <property type="match status" value="1"/>
</dbReference>
<gene>
    <name evidence="1" type="ORF">NAEGRDRAFT_74491</name>
</gene>
<dbReference type="Pfam" id="PF13855">
    <property type="entry name" value="LRR_8"/>
    <property type="match status" value="1"/>
</dbReference>
<name>D2VZH6_NAEGR</name>
<dbReference type="InterPro" id="IPR032675">
    <property type="entry name" value="LRR_dom_sf"/>
</dbReference>